<name>A0A5B0NMN0_PUCGR</name>
<comment type="caution">
    <text evidence="2">The sequence shown here is derived from an EMBL/GenBank/DDBJ whole genome shotgun (WGS) entry which is preliminary data.</text>
</comment>
<accession>A0A5B0NMN0</accession>
<proteinExistence type="predicted"/>
<evidence type="ECO:0000256" key="1">
    <source>
        <dbReference type="SAM" id="MobiDB-lite"/>
    </source>
</evidence>
<feature type="region of interest" description="Disordered" evidence="1">
    <location>
        <begin position="76"/>
        <end position="277"/>
    </location>
</feature>
<feature type="compositionally biased region" description="Polar residues" evidence="1">
    <location>
        <begin position="205"/>
        <end position="223"/>
    </location>
</feature>
<evidence type="ECO:0000313" key="2">
    <source>
        <dbReference type="EMBL" id="KAA1090053.1"/>
    </source>
</evidence>
<protein>
    <submittedName>
        <fullName evidence="2">Uncharacterized protein</fullName>
    </submittedName>
</protein>
<reference evidence="2 3" key="1">
    <citation type="submission" date="2019-05" db="EMBL/GenBank/DDBJ databases">
        <title>Emergence of the Ug99 lineage of the wheat stem rust pathogen through somatic hybridization.</title>
        <authorList>
            <person name="Li F."/>
            <person name="Upadhyaya N.M."/>
            <person name="Sperschneider J."/>
            <person name="Matny O."/>
            <person name="Nguyen-Phuc H."/>
            <person name="Mago R."/>
            <person name="Raley C."/>
            <person name="Miller M.E."/>
            <person name="Silverstein K.A.T."/>
            <person name="Henningsen E."/>
            <person name="Hirsch C.D."/>
            <person name="Visser B."/>
            <person name="Pretorius Z.A."/>
            <person name="Steffenson B.J."/>
            <person name="Schwessinger B."/>
            <person name="Dodds P.N."/>
            <person name="Figueroa M."/>
        </authorList>
    </citation>
    <scope>NUCLEOTIDE SEQUENCE [LARGE SCALE GENOMIC DNA]</scope>
    <source>
        <strain evidence="2 3">Ug99</strain>
    </source>
</reference>
<dbReference type="Proteomes" id="UP000325313">
    <property type="component" value="Unassembled WGS sequence"/>
</dbReference>
<dbReference type="AlphaFoldDB" id="A0A5B0NMN0"/>
<feature type="compositionally biased region" description="Polar residues" evidence="1">
    <location>
        <begin position="102"/>
        <end position="125"/>
    </location>
</feature>
<gene>
    <name evidence="2" type="ORF">PGTUg99_034741</name>
</gene>
<organism evidence="2 3">
    <name type="scientific">Puccinia graminis f. sp. tritici</name>
    <dbReference type="NCBI Taxonomy" id="56615"/>
    <lineage>
        <taxon>Eukaryota</taxon>
        <taxon>Fungi</taxon>
        <taxon>Dikarya</taxon>
        <taxon>Basidiomycota</taxon>
        <taxon>Pucciniomycotina</taxon>
        <taxon>Pucciniomycetes</taxon>
        <taxon>Pucciniales</taxon>
        <taxon>Pucciniaceae</taxon>
        <taxon>Puccinia</taxon>
    </lineage>
</organism>
<dbReference type="EMBL" id="VDEP01000404">
    <property type="protein sequence ID" value="KAA1090053.1"/>
    <property type="molecule type" value="Genomic_DNA"/>
</dbReference>
<sequence>MSNFGCTFRPDELHQEIVQPINSPSALQTVLATLQTNNYYPSQSPVLRLIAVSKDRLDLRPTLKMTLATSAPAAFNRDFSETDESMSDQSSETESMSERSIFDTNSSTPTENDSSRATSGASTPLSDIFSRAEDTSDDEAFLETPPPRYSGRRRRGLRPIRIQGSTPTSAPMMPYYSTDGGPAFPMRHNDGGETTAGVPHRLEVSQDTPMDQFRPSGSSHLPQPNSPWASRSPSPSPSNQTESTLDYCPFEIEEDWLEGGTGIKVPDVGSGSRQRDY</sequence>
<evidence type="ECO:0000313" key="3">
    <source>
        <dbReference type="Proteomes" id="UP000325313"/>
    </source>
</evidence>